<comment type="caution">
    <text evidence="1">The sequence shown here is derived from an EMBL/GenBank/DDBJ whole genome shotgun (WGS) entry which is preliminary data.</text>
</comment>
<organism evidence="1 2">
    <name type="scientific">Pomacea canaliculata</name>
    <name type="common">Golden apple snail</name>
    <dbReference type="NCBI Taxonomy" id="400727"/>
    <lineage>
        <taxon>Eukaryota</taxon>
        <taxon>Metazoa</taxon>
        <taxon>Spiralia</taxon>
        <taxon>Lophotrochozoa</taxon>
        <taxon>Mollusca</taxon>
        <taxon>Gastropoda</taxon>
        <taxon>Caenogastropoda</taxon>
        <taxon>Architaenioglossa</taxon>
        <taxon>Ampullarioidea</taxon>
        <taxon>Ampullariidae</taxon>
        <taxon>Pomacea</taxon>
    </lineage>
</organism>
<evidence type="ECO:0000313" key="1">
    <source>
        <dbReference type="EMBL" id="PVD35015.1"/>
    </source>
</evidence>
<dbReference type="Proteomes" id="UP000245119">
    <property type="component" value="Linkage Group LG3"/>
</dbReference>
<protein>
    <submittedName>
        <fullName evidence="1">Uncharacterized protein</fullName>
    </submittedName>
</protein>
<name>A0A2T7PNL3_POMCA</name>
<dbReference type="AlphaFoldDB" id="A0A2T7PNL3"/>
<proteinExistence type="predicted"/>
<dbReference type="EMBL" id="PZQS01000003">
    <property type="protein sequence ID" value="PVD35015.1"/>
    <property type="molecule type" value="Genomic_DNA"/>
</dbReference>
<keyword evidence="2" id="KW-1185">Reference proteome</keyword>
<sequence>MATEAGVLTALSGAENACGSGIAGEGGASLSQVSMSPRDQGYDNKRRVFAHPLSLSHLCKEREREEKAIL</sequence>
<evidence type="ECO:0000313" key="2">
    <source>
        <dbReference type="Proteomes" id="UP000245119"/>
    </source>
</evidence>
<reference evidence="1 2" key="1">
    <citation type="submission" date="2018-04" db="EMBL/GenBank/DDBJ databases">
        <title>The genome of golden apple snail Pomacea canaliculata provides insight into stress tolerance and invasive adaptation.</title>
        <authorList>
            <person name="Liu C."/>
            <person name="Liu B."/>
            <person name="Ren Y."/>
            <person name="Zhang Y."/>
            <person name="Wang H."/>
            <person name="Li S."/>
            <person name="Jiang F."/>
            <person name="Yin L."/>
            <person name="Zhang G."/>
            <person name="Qian W."/>
            <person name="Fan W."/>
        </authorList>
    </citation>
    <scope>NUCLEOTIDE SEQUENCE [LARGE SCALE GENOMIC DNA]</scope>
    <source>
        <strain evidence="1">SZHN2017</strain>
        <tissue evidence="1">Muscle</tissue>
    </source>
</reference>
<gene>
    <name evidence="1" type="ORF">C0Q70_06296</name>
</gene>
<accession>A0A2T7PNL3</accession>